<dbReference type="InterPro" id="IPR050902">
    <property type="entry name" value="ABC_Transporter_SBP"/>
</dbReference>
<dbReference type="Proteomes" id="UP000199230">
    <property type="component" value="Unassembled WGS sequence"/>
</dbReference>
<name>A0A1H3R5R4_9FIRM</name>
<dbReference type="PROSITE" id="PS51257">
    <property type="entry name" value="PROKAR_LIPOPROTEIN"/>
    <property type="match status" value="1"/>
</dbReference>
<dbReference type="CDD" id="cd01148">
    <property type="entry name" value="TroA_a"/>
    <property type="match status" value="1"/>
</dbReference>
<dbReference type="PROSITE" id="PS50983">
    <property type="entry name" value="FE_B12_PBP"/>
    <property type="match status" value="1"/>
</dbReference>
<keyword evidence="4" id="KW-1185">Reference proteome</keyword>
<proteinExistence type="inferred from homology"/>
<dbReference type="EMBL" id="FNPV01000012">
    <property type="protein sequence ID" value="SDZ20655.1"/>
    <property type="molecule type" value="Genomic_DNA"/>
</dbReference>
<dbReference type="PANTHER" id="PTHR30535:SF7">
    <property type="entry name" value="IRON(III) DICITRATE-BINDING PROTEIN"/>
    <property type="match status" value="1"/>
</dbReference>
<sequence length="322" mass="35987">MKKKWLSLLLMMGILLFIGCGKGEVQTDSKETITDYQPVTIQNFNRTLSITEVPERIVSMNVHTTEILFTLGLGDRIVGTAFNNAEILPEFKDDFDRIPVLAERYPSMEVLLGAEPDFVYGRDSAFGANGTASVNEMETYGIHAYAVKGTLVNGATMDDVYEDFLNLGRIFDVEEKAIAIVSEMQQEMKTIQQQLGEIEEPVKVLVFDMGGDAVFTAGQSLQTTLIEMAGGKNIFDDIANNWGSVNWEEVVDRNPEVIVINDYGDETAEEKIDELLTNPFMQEVDAVKNQRFVILPLPSVFEGPRNVDALRILAEGFYPEQF</sequence>
<dbReference type="RefSeq" id="WP_207646092.1">
    <property type="nucleotide sequence ID" value="NZ_FNPV01000012.1"/>
</dbReference>
<dbReference type="Gene3D" id="3.40.50.1980">
    <property type="entry name" value="Nitrogenase molybdenum iron protein domain"/>
    <property type="match status" value="2"/>
</dbReference>
<dbReference type="STRING" id="159292.SAMN05192546_1128"/>
<evidence type="ECO:0000313" key="3">
    <source>
        <dbReference type="EMBL" id="SDZ20655.1"/>
    </source>
</evidence>
<evidence type="ECO:0000313" key="4">
    <source>
        <dbReference type="Proteomes" id="UP000199230"/>
    </source>
</evidence>
<gene>
    <name evidence="3" type="ORF">SAMN05192546_1128</name>
</gene>
<accession>A0A1H3R5R4</accession>
<comment type="similarity">
    <text evidence="1">Belongs to the bacterial solute-binding protein 8 family.</text>
</comment>
<organism evidence="3 4">
    <name type="scientific">Tindallia californiensis</name>
    <dbReference type="NCBI Taxonomy" id="159292"/>
    <lineage>
        <taxon>Bacteria</taxon>
        <taxon>Bacillati</taxon>
        <taxon>Bacillota</taxon>
        <taxon>Clostridia</taxon>
        <taxon>Peptostreptococcales</taxon>
        <taxon>Tindalliaceae</taxon>
        <taxon>Tindallia</taxon>
    </lineage>
</organism>
<reference evidence="3 4" key="1">
    <citation type="submission" date="2016-10" db="EMBL/GenBank/DDBJ databases">
        <authorList>
            <person name="de Groot N.N."/>
        </authorList>
    </citation>
    <scope>NUCLEOTIDE SEQUENCE [LARGE SCALE GENOMIC DNA]</scope>
    <source>
        <strain evidence="3 4">APO</strain>
    </source>
</reference>
<dbReference type="Pfam" id="PF01497">
    <property type="entry name" value="Peripla_BP_2"/>
    <property type="match status" value="1"/>
</dbReference>
<dbReference type="AlphaFoldDB" id="A0A1H3R5R4"/>
<dbReference type="InterPro" id="IPR002491">
    <property type="entry name" value="ABC_transptr_periplasmic_BD"/>
</dbReference>
<dbReference type="SUPFAM" id="SSF53807">
    <property type="entry name" value="Helical backbone' metal receptor"/>
    <property type="match status" value="1"/>
</dbReference>
<dbReference type="PANTHER" id="PTHR30535">
    <property type="entry name" value="VITAMIN B12-BINDING PROTEIN"/>
    <property type="match status" value="1"/>
</dbReference>
<evidence type="ECO:0000259" key="2">
    <source>
        <dbReference type="PROSITE" id="PS50983"/>
    </source>
</evidence>
<evidence type="ECO:0000256" key="1">
    <source>
        <dbReference type="ARBA" id="ARBA00008814"/>
    </source>
</evidence>
<protein>
    <submittedName>
        <fullName evidence="3">Iron complex transport system substrate-binding protein</fullName>
    </submittedName>
</protein>
<feature type="domain" description="Fe/B12 periplasmic-binding" evidence="2">
    <location>
        <begin position="56"/>
        <end position="321"/>
    </location>
</feature>